<evidence type="ECO:0000313" key="1">
    <source>
        <dbReference type="EMBL" id="MBO8407286.1"/>
    </source>
</evidence>
<dbReference type="Proteomes" id="UP000721442">
    <property type="component" value="Unassembled WGS sequence"/>
</dbReference>
<reference evidence="1" key="2">
    <citation type="journal article" date="2021" name="PeerJ">
        <title>Extensive microbial diversity within the chicken gut microbiome revealed by metagenomics and culture.</title>
        <authorList>
            <person name="Gilroy R."/>
            <person name="Ravi A."/>
            <person name="Getino M."/>
            <person name="Pursley I."/>
            <person name="Horton D.L."/>
            <person name="Alikhan N.F."/>
            <person name="Baker D."/>
            <person name="Gharbi K."/>
            <person name="Hall N."/>
            <person name="Watson M."/>
            <person name="Adriaenssens E.M."/>
            <person name="Foster-Nyarko E."/>
            <person name="Jarju S."/>
            <person name="Secka A."/>
            <person name="Antonio M."/>
            <person name="Oren A."/>
            <person name="Chaudhuri R.R."/>
            <person name="La Ragione R."/>
            <person name="Hildebrand F."/>
            <person name="Pallen M.J."/>
        </authorList>
    </citation>
    <scope>NUCLEOTIDE SEQUENCE</scope>
    <source>
        <strain evidence="1">B1-16210</strain>
    </source>
</reference>
<comment type="caution">
    <text evidence="1">The sequence shown here is derived from an EMBL/GenBank/DDBJ whole genome shotgun (WGS) entry which is preliminary data.</text>
</comment>
<evidence type="ECO:0000313" key="2">
    <source>
        <dbReference type="Proteomes" id="UP000721442"/>
    </source>
</evidence>
<proteinExistence type="predicted"/>
<protein>
    <submittedName>
        <fullName evidence="1">Uncharacterized protein</fullName>
    </submittedName>
</protein>
<reference evidence="1" key="1">
    <citation type="submission" date="2020-10" db="EMBL/GenBank/DDBJ databases">
        <authorList>
            <person name="Gilroy R."/>
        </authorList>
    </citation>
    <scope>NUCLEOTIDE SEQUENCE</scope>
    <source>
        <strain evidence="1">B1-16210</strain>
    </source>
</reference>
<accession>A0A940DDH5</accession>
<gene>
    <name evidence="1" type="ORF">IAC77_02375</name>
</gene>
<dbReference type="AlphaFoldDB" id="A0A940DDH5"/>
<dbReference type="EMBL" id="JADINE010000031">
    <property type="protein sequence ID" value="MBO8407286.1"/>
    <property type="molecule type" value="Genomic_DNA"/>
</dbReference>
<name>A0A940DDH5_9PROT</name>
<sequence>MSGCTGSVTYYTCLYEGGGDIGGGDDDCDGTCTDCESTDWTSDGIGREAKTVATCNTDTCECSKMSSRRCIASYYGLAFPQLGSTGTGCTRCPSPGTSVAGDNRTITKCYSTRGSDATGTFEYTQNCYYTSE</sequence>
<organism evidence="1 2">
    <name type="scientific">Candidatus Enterousia excrementavium</name>
    <dbReference type="NCBI Taxonomy" id="2840789"/>
    <lineage>
        <taxon>Bacteria</taxon>
        <taxon>Pseudomonadati</taxon>
        <taxon>Pseudomonadota</taxon>
        <taxon>Alphaproteobacteria</taxon>
        <taxon>Candidatus Enterousia</taxon>
    </lineage>
</organism>